<sequence length="51" mass="6013">MWHACRRGIPGISVVLSLLIKIYLELRTIPEMWIKCGFVSFVHKRIRSDRS</sequence>
<organism evidence="1">
    <name type="scientific">Panicum hallii</name>
    <dbReference type="NCBI Taxonomy" id="206008"/>
    <lineage>
        <taxon>Eukaryota</taxon>
        <taxon>Viridiplantae</taxon>
        <taxon>Streptophyta</taxon>
        <taxon>Embryophyta</taxon>
        <taxon>Tracheophyta</taxon>
        <taxon>Spermatophyta</taxon>
        <taxon>Magnoliopsida</taxon>
        <taxon>Liliopsida</taxon>
        <taxon>Poales</taxon>
        <taxon>Poaceae</taxon>
        <taxon>PACMAD clade</taxon>
        <taxon>Panicoideae</taxon>
        <taxon>Panicodae</taxon>
        <taxon>Paniceae</taxon>
        <taxon>Panicinae</taxon>
        <taxon>Panicum</taxon>
        <taxon>Panicum sect. Panicum</taxon>
    </lineage>
</organism>
<protein>
    <submittedName>
        <fullName evidence="1">Uncharacterized protein</fullName>
    </submittedName>
</protein>
<dbReference type="Proteomes" id="UP000243499">
    <property type="component" value="Chromosome 6"/>
</dbReference>
<accession>A0A2T8IGD3</accession>
<gene>
    <name evidence="1" type="ORF">PAHAL_6G152100</name>
</gene>
<dbReference type="AlphaFoldDB" id="A0A2T8IGD3"/>
<dbReference type="EMBL" id="CM008051">
    <property type="protein sequence ID" value="PVH36722.1"/>
    <property type="molecule type" value="Genomic_DNA"/>
</dbReference>
<evidence type="ECO:0000313" key="1">
    <source>
        <dbReference type="EMBL" id="PVH36722.1"/>
    </source>
</evidence>
<reference evidence="1" key="1">
    <citation type="submission" date="2018-04" db="EMBL/GenBank/DDBJ databases">
        <title>WGS assembly of Panicum hallii.</title>
        <authorList>
            <person name="Lovell J."/>
            <person name="Jenkins J."/>
            <person name="Lowry D."/>
            <person name="Mamidi S."/>
            <person name="Sreedasyam A."/>
            <person name="Weng X."/>
            <person name="Barry K."/>
            <person name="Bonette J."/>
            <person name="Campitelli B."/>
            <person name="Daum C."/>
            <person name="Gordon S."/>
            <person name="Gould B."/>
            <person name="Lipzen A."/>
            <person name="Macqueen A."/>
            <person name="Palacio-Mejia J."/>
            <person name="Plott C."/>
            <person name="Shakirov E."/>
            <person name="Shu S."/>
            <person name="Yoshinaga Y."/>
            <person name="Zane M."/>
            <person name="Rokhsar D."/>
            <person name="Grimwood J."/>
            <person name="Schmutz J."/>
            <person name="Juenger T."/>
        </authorList>
    </citation>
    <scope>NUCLEOTIDE SEQUENCE [LARGE SCALE GENOMIC DNA]</scope>
    <source>
        <strain evidence="1">FIL2</strain>
    </source>
</reference>
<name>A0A2T8IGD3_9POAL</name>
<dbReference type="Gramene" id="PVH36722">
    <property type="protein sequence ID" value="PVH36722"/>
    <property type="gene ID" value="PAHAL_6G152100"/>
</dbReference>
<proteinExistence type="predicted"/>